<gene>
    <name evidence="13" type="primary">ccmD</name>
    <name evidence="13" type="ORF">FV139_06765</name>
</gene>
<evidence type="ECO:0000256" key="5">
    <source>
        <dbReference type="ARBA" id="ARBA00022448"/>
    </source>
</evidence>
<feature type="transmembrane region" description="Helical" evidence="12">
    <location>
        <begin position="20"/>
        <end position="39"/>
    </location>
</feature>
<evidence type="ECO:0000313" key="14">
    <source>
        <dbReference type="Proteomes" id="UP000321039"/>
    </source>
</evidence>
<keyword evidence="6 12" id="KW-1003">Cell membrane</keyword>
<dbReference type="RefSeq" id="WP_148067487.1">
    <property type="nucleotide sequence ID" value="NZ_VRZA01000002.1"/>
</dbReference>
<evidence type="ECO:0000256" key="1">
    <source>
        <dbReference type="ARBA" id="ARBA00002442"/>
    </source>
</evidence>
<protein>
    <recommendedName>
        <fullName evidence="4 12">Heme exporter protein D</fullName>
    </recommendedName>
</protein>
<evidence type="ECO:0000256" key="9">
    <source>
        <dbReference type="ARBA" id="ARBA00022748"/>
    </source>
</evidence>
<dbReference type="GO" id="GO:0017004">
    <property type="term" value="P:cytochrome complex assembly"/>
    <property type="evidence" value="ECO:0007669"/>
    <property type="project" value="UniProtKB-KW"/>
</dbReference>
<keyword evidence="11 12" id="KW-0472">Membrane</keyword>
<dbReference type="GO" id="GO:1903607">
    <property type="term" value="P:cytochrome c biosynthetic process"/>
    <property type="evidence" value="ECO:0007669"/>
    <property type="project" value="TreeGrafter"/>
</dbReference>
<keyword evidence="9 12" id="KW-0201">Cytochrome c-type biogenesis</keyword>
<dbReference type="EMBL" id="VRZA01000002">
    <property type="protein sequence ID" value="TXS95576.1"/>
    <property type="molecule type" value="Genomic_DNA"/>
</dbReference>
<dbReference type="InterPro" id="IPR007078">
    <property type="entry name" value="Haem_export_protD_CcmD"/>
</dbReference>
<evidence type="ECO:0000256" key="4">
    <source>
        <dbReference type="ARBA" id="ARBA00016461"/>
    </source>
</evidence>
<name>A0A5C9A4C4_9GAMM</name>
<evidence type="ECO:0000256" key="3">
    <source>
        <dbReference type="ARBA" id="ARBA00008741"/>
    </source>
</evidence>
<dbReference type="PANTHER" id="PTHR37531:SF1">
    <property type="entry name" value="HEME EXPORTER PROTEIN D"/>
    <property type="match status" value="1"/>
</dbReference>
<evidence type="ECO:0000256" key="2">
    <source>
        <dbReference type="ARBA" id="ARBA00004377"/>
    </source>
</evidence>
<comment type="function">
    <text evidence="1 12">Required for the export of heme to the periplasm for the biogenesis of c-type cytochromes.</text>
</comment>
<dbReference type="InterPro" id="IPR052075">
    <property type="entry name" value="Heme_exporter_D"/>
</dbReference>
<evidence type="ECO:0000256" key="11">
    <source>
        <dbReference type="ARBA" id="ARBA00023136"/>
    </source>
</evidence>
<accession>A0A5C9A4C4</accession>
<comment type="caution">
    <text evidence="13">The sequence shown here is derived from an EMBL/GenBank/DDBJ whole genome shotgun (WGS) entry which is preliminary data.</text>
</comment>
<dbReference type="NCBIfam" id="TIGR03141">
    <property type="entry name" value="cytochro_ccmD"/>
    <property type="match status" value="1"/>
</dbReference>
<evidence type="ECO:0000256" key="12">
    <source>
        <dbReference type="RuleBase" id="RU363101"/>
    </source>
</evidence>
<dbReference type="PANTHER" id="PTHR37531">
    <property type="entry name" value="HEME EXPORTER PROTEIN D"/>
    <property type="match status" value="1"/>
</dbReference>
<reference evidence="13 14" key="1">
    <citation type="submission" date="2019-08" db="EMBL/GenBank/DDBJ databases">
        <title>Parahaliea maris sp. nov., isolated from the surface seawater.</title>
        <authorList>
            <person name="Liu Y."/>
        </authorList>
    </citation>
    <scope>NUCLEOTIDE SEQUENCE [LARGE SCALE GENOMIC DNA]</scope>
    <source>
        <strain evidence="13 14">HSLHS9</strain>
    </source>
</reference>
<evidence type="ECO:0000256" key="7">
    <source>
        <dbReference type="ARBA" id="ARBA00022519"/>
    </source>
</evidence>
<organism evidence="13 14">
    <name type="scientific">Parahaliea maris</name>
    <dbReference type="NCBI Taxonomy" id="2716870"/>
    <lineage>
        <taxon>Bacteria</taxon>
        <taxon>Pseudomonadati</taxon>
        <taxon>Pseudomonadota</taxon>
        <taxon>Gammaproteobacteria</taxon>
        <taxon>Cellvibrionales</taxon>
        <taxon>Halieaceae</taxon>
        <taxon>Parahaliea</taxon>
    </lineage>
</organism>
<dbReference type="AlphaFoldDB" id="A0A5C9A4C4"/>
<dbReference type="GO" id="GO:0005886">
    <property type="term" value="C:plasma membrane"/>
    <property type="evidence" value="ECO:0007669"/>
    <property type="project" value="UniProtKB-SubCell"/>
</dbReference>
<evidence type="ECO:0000313" key="13">
    <source>
        <dbReference type="EMBL" id="TXS95576.1"/>
    </source>
</evidence>
<evidence type="ECO:0000256" key="6">
    <source>
        <dbReference type="ARBA" id="ARBA00022475"/>
    </source>
</evidence>
<evidence type="ECO:0000256" key="8">
    <source>
        <dbReference type="ARBA" id="ARBA00022692"/>
    </source>
</evidence>
<keyword evidence="14" id="KW-1185">Reference proteome</keyword>
<evidence type="ECO:0000256" key="10">
    <source>
        <dbReference type="ARBA" id="ARBA00022989"/>
    </source>
</evidence>
<dbReference type="GO" id="GO:0015886">
    <property type="term" value="P:heme transport"/>
    <property type="evidence" value="ECO:0007669"/>
    <property type="project" value="InterPro"/>
</dbReference>
<sequence>MYFDSFHAALVMDGHGAFVWAAYAITAMVLIILLLTPVLRSRRLRRELAGEIRRREMTQTGREGPHASST</sequence>
<keyword evidence="7 12" id="KW-0997">Cell inner membrane</keyword>
<keyword evidence="8 12" id="KW-0812">Transmembrane</keyword>
<dbReference type="Pfam" id="PF04995">
    <property type="entry name" value="CcmD"/>
    <property type="match status" value="1"/>
</dbReference>
<dbReference type="Proteomes" id="UP000321039">
    <property type="component" value="Unassembled WGS sequence"/>
</dbReference>
<proteinExistence type="inferred from homology"/>
<keyword evidence="5 12" id="KW-0813">Transport</keyword>
<keyword evidence="10 12" id="KW-1133">Transmembrane helix</keyword>
<comment type="similarity">
    <text evidence="3 12">Belongs to the CcmD/CycX/HelD family.</text>
</comment>
<comment type="subcellular location">
    <subcellularLocation>
        <location evidence="2 12">Cell inner membrane</location>
        <topology evidence="2 12">Single-pass membrane protein</topology>
    </subcellularLocation>
</comment>